<evidence type="ECO:0000256" key="1">
    <source>
        <dbReference type="SAM" id="MobiDB-lite"/>
    </source>
</evidence>
<feature type="compositionally biased region" description="Basic residues" evidence="1">
    <location>
        <begin position="861"/>
        <end position="877"/>
    </location>
</feature>
<dbReference type="EMBL" id="CM000882">
    <property type="protein sequence ID" value="PNT65660.1"/>
    <property type="molecule type" value="Genomic_DNA"/>
</dbReference>
<organism evidence="3">
    <name type="scientific">Brachypodium distachyon</name>
    <name type="common">Purple false brome</name>
    <name type="synonym">Trachynia distachya</name>
    <dbReference type="NCBI Taxonomy" id="15368"/>
    <lineage>
        <taxon>Eukaryota</taxon>
        <taxon>Viridiplantae</taxon>
        <taxon>Streptophyta</taxon>
        <taxon>Embryophyta</taxon>
        <taxon>Tracheophyta</taxon>
        <taxon>Spermatophyta</taxon>
        <taxon>Magnoliopsida</taxon>
        <taxon>Liliopsida</taxon>
        <taxon>Poales</taxon>
        <taxon>Poaceae</taxon>
        <taxon>BOP clade</taxon>
        <taxon>Pooideae</taxon>
        <taxon>Stipodae</taxon>
        <taxon>Brachypodieae</taxon>
        <taxon>Brachypodium</taxon>
    </lineage>
</organism>
<feature type="transmembrane region" description="Helical" evidence="2">
    <location>
        <begin position="199"/>
        <end position="218"/>
    </location>
</feature>
<dbReference type="EnsemblPlants" id="PNT65660">
    <property type="protein sequence ID" value="PNT65660"/>
    <property type="gene ID" value="BRADI_3g00452v3"/>
</dbReference>
<dbReference type="Gramene" id="PNT65660">
    <property type="protein sequence ID" value="PNT65660"/>
    <property type="gene ID" value="BRADI_3g00452v3"/>
</dbReference>
<evidence type="ECO:0000313" key="3">
    <source>
        <dbReference type="EMBL" id="KQJ92749.1"/>
    </source>
</evidence>
<feature type="region of interest" description="Disordered" evidence="1">
    <location>
        <begin position="1437"/>
        <end position="1475"/>
    </location>
</feature>
<dbReference type="EnsemblPlants" id="KQJ92749">
    <property type="protein sequence ID" value="KQJ92749"/>
    <property type="gene ID" value="BRADI_3g00452v3"/>
</dbReference>
<gene>
    <name evidence="4" type="primary">LOC104583898</name>
    <name evidence="3" type="ORF">BRADI_3g00452v3</name>
</gene>
<dbReference type="SUPFAM" id="SSF54001">
    <property type="entry name" value="Cysteine proteinases"/>
    <property type="match status" value="2"/>
</dbReference>
<dbReference type="InterPro" id="IPR011989">
    <property type="entry name" value="ARM-like"/>
</dbReference>
<proteinExistence type="predicted"/>
<evidence type="ECO:0000256" key="2">
    <source>
        <dbReference type="SAM" id="Phobius"/>
    </source>
</evidence>
<accession>A0A0Q3LJT8</accession>
<feature type="compositionally biased region" description="Basic residues" evidence="1">
    <location>
        <begin position="1466"/>
        <end position="1475"/>
    </location>
</feature>
<evidence type="ECO:0008006" key="6">
    <source>
        <dbReference type="Google" id="ProtNLM"/>
    </source>
</evidence>
<dbReference type="InterPro" id="IPR038765">
    <property type="entry name" value="Papain-like_cys_pep_sf"/>
</dbReference>
<dbReference type="PANTHER" id="PTHR33115:SF58">
    <property type="entry name" value="CONDENSIN COMPLEX SUBUNIT 1 C-TERMINAL DOMAIN-CONTAINING PROTEIN"/>
    <property type="match status" value="1"/>
</dbReference>
<evidence type="ECO:0000313" key="4">
    <source>
        <dbReference type="EnsemblPlants" id="KQJ92749"/>
    </source>
</evidence>
<dbReference type="RefSeq" id="XP_024316261.1">
    <property type="nucleotide sequence ID" value="XM_024460493.1"/>
</dbReference>
<reference evidence="4" key="3">
    <citation type="submission" date="2018-08" db="UniProtKB">
        <authorList>
            <consortium name="EnsemblPlants"/>
        </authorList>
    </citation>
    <scope>IDENTIFICATION</scope>
    <source>
        <strain evidence="4">cv. Bd21</strain>
    </source>
</reference>
<dbReference type="Proteomes" id="UP000008810">
    <property type="component" value="Chromosome 3"/>
</dbReference>
<reference evidence="3 4" key="1">
    <citation type="journal article" date="2010" name="Nature">
        <title>Genome sequencing and analysis of the model grass Brachypodium distachyon.</title>
        <authorList>
            <consortium name="International Brachypodium Initiative"/>
        </authorList>
    </citation>
    <scope>NUCLEOTIDE SEQUENCE [LARGE SCALE GENOMIC DNA]</scope>
    <source>
        <strain evidence="3">Bd21</strain>
        <strain evidence="4">cv. Bd21</strain>
    </source>
</reference>
<feature type="transmembrane region" description="Helical" evidence="2">
    <location>
        <begin position="48"/>
        <end position="72"/>
    </location>
</feature>
<name>A0A0Q3LJT8_BRADI</name>
<dbReference type="OrthoDB" id="694583at2759"/>
<dbReference type="PANTHER" id="PTHR33115">
    <property type="entry name" value="ARM REPEAT SUPERFAMILY PROTEIN"/>
    <property type="match status" value="1"/>
</dbReference>
<evidence type="ECO:0000313" key="5">
    <source>
        <dbReference type="Proteomes" id="UP000008810"/>
    </source>
</evidence>
<dbReference type="Gramene" id="KQJ92749">
    <property type="protein sequence ID" value="KQJ92749"/>
    <property type="gene ID" value="BRADI_3g00452v3"/>
</dbReference>
<keyword evidence="2" id="KW-1133">Transmembrane helix</keyword>
<dbReference type="Gene3D" id="1.25.10.10">
    <property type="entry name" value="Leucine-rich Repeat Variant"/>
    <property type="match status" value="1"/>
</dbReference>
<dbReference type="Gene3D" id="3.40.395.10">
    <property type="entry name" value="Adenoviral Proteinase, Chain A"/>
    <property type="match status" value="2"/>
</dbReference>
<keyword evidence="2" id="KW-0472">Membrane</keyword>
<dbReference type="GeneID" id="104583898"/>
<feature type="transmembrane region" description="Helical" evidence="2">
    <location>
        <begin position="160"/>
        <end position="178"/>
    </location>
</feature>
<reference evidence="3" key="2">
    <citation type="submission" date="2017-06" db="EMBL/GenBank/DDBJ databases">
        <title>WGS assembly of Brachypodium distachyon.</title>
        <authorList>
            <consortium name="The International Brachypodium Initiative"/>
            <person name="Lucas S."/>
            <person name="Harmon-Smith M."/>
            <person name="Lail K."/>
            <person name="Tice H."/>
            <person name="Grimwood J."/>
            <person name="Bruce D."/>
            <person name="Barry K."/>
            <person name="Shu S."/>
            <person name="Lindquist E."/>
            <person name="Wang M."/>
            <person name="Pitluck S."/>
            <person name="Vogel J.P."/>
            <person name="Garvin D.F."/>
            <person name="Mockler T.C."/>
            <person name="Schmutz J."/>
            <person name="Rokhsar D."/>
            <person name="Bevan M.W."/>
        </authorList>
    </citation>
    <scope>NUCLEOTIDE SEQUENCE</scope>
    <source>
        <strain evidence="3">Bd21</strain>
    </source>
</reference>
<feature type="transmembrane region" description="Helical" evidence="2">
    <location>
        <begin position="137"/>
        <end position="154"/>
    </location>
</feature>
<protein>
    <recommendedName>
        <fullName evidence="6">Ubiquitin-like protease family profile domain-containing protein</fullName>
    </recommendedName>
</protein>
<feature type="region of interest" description="Disordered" evidence="1">
    <location>
        <begin position="847"/>
        <end position="880"/>
    </location>
</feature>
<dbReference type="EMBL" id="CM000882">
    <property type="protein sequence ID" value="KQJ92749.1"/>
    <property type="molecule type" value="Genomic_DNA"/>
</dbReference>
<dbReference type="SUPFAM" id="SSF48371">
    <property type="entry name" value="ARM repeat"/>
    <property type="match status" value="1"/>
</dbReference>
<sequence length="1475" mass="167228">MTDHWKAQKPLHGHDLEKGGGKLMADRKKLLADGEWKEVDYINTYGVFMGYLSMAIKGSGFLVLTWTTVVLLGGFVSKLSKKDFWSLTFITLSQTAGIFDVSTNEKLRYMKKAGTGLVMGVCSCVVGGRARNSMPRFWLAAVLVAVQGVLFGVMLLPLALVYLAGILISGLLSLWRLIQQDFQDMSSNDREANLVPSLNTLYCIALVQCFIFCFRWILRCSRKTLAKRVATDDRDDSEIQLVYKYMSETKRGCEKDPTFVQGRNLITHAVDMIGSDSPADCIQGVQTLYTAICIAEKNHKAEEEDGGKESEDYREQRDIARGQHMLLKHLVVSASSSEQVLQKLLETLNPRGAHDRETRNQAAKIVERLACSISLEQFPMGIQHISSLIGTLEEYSIAEPYVRDCLYDEFEKHWILELGPSAASKPVKKDYKELLLCGLRILRRLAADGNNCRVMSDTPGLLTKIMAPVASDLLHNTTLRHGVVWSDIVDGSMQVMAQLLFTADDLGEISIKLRDEISSCKQAISTLWMILNCNACKEELKGRAIHILTRLCMDTKKQSSRRDDVTQKQSSNSSRYGFVRMLVSIFTHAGKYSSSMRAYAGEGLSLLSSRGEVVHIQEVRGLVQVLVRPDENKTCRQHAAEILEHLCTHCTKDDGRYHAKLKKTMTDAMPMVTEQINSCLPTSHPPNNHEQNVPRAVLLQPVRPATTLLSSLFSLYGTIYDTFVTDLGLHWLEVAHQNKLKEMVVKTTLSHNHPTVQNLVLFKVISKLLISLMRHSGTFRFVQKEGINSFIVELSAASTKMRDLDYSMVFRCATSNSEFTSKLEGCTLASLVKELADMAALHSPASTLFSSPKKSSEKGRWKAKRKPVKPKLHSRKLPAKDKSWAPKRKYNPVEPFLTEDEIKNISWPCQKLHSYCLRVFRSQPGINLSIKHHHFNLSDGDLQIMVPWSDLWNLYSFKELNASLMRCWTLHLFRKCEDEGIPIGFMDPDLMSGQSIEADQKIKNYVVNALVAHWEKDIILVAHYSVEYSHWITIALSPFRSRVTYFDCIKGQDWKKLTEFIDEAWSLARDEKGLKSKNCKLSHSFDYICSGEQVLVECGYYACHKMLSFVECNLPWKNLGQMSGNCDMKEIRNQLCDFFMDELDAMHAPRSFGSTPDFSPNKSERGNGKFSSNYAKFKNSFAEDKNDAPPALDKETEDDSYRIPEEDIAFSTEHLGFDHSDKGIDITVFRSDLCNLNNLKVLDASLMRCWTVHLIEKCRKEQIEIGFLDPHVMSYQTIEGGSKENQSEETERAKVRVLRYLADALVVQQDKRFIIFAHNDYYHWITIAIIPSSSEVYYLDSKKKVRNWEKMQKFIDQAWALDHADGPKLSHHFGFDCDQQTETDTVKCGYYACHNMLLIAEWTLANKEGFPVKLGACDAEMVSSQLKKFLDMKIKAEKNKPASQANSAPPMEKEQASQSSSEPPKKSLKIKKKQE</sequence>
<feature type="transmembrane region" description="Helical" evidence="2">
    <location>
        <begin position="84"/>
        <end position="101"/>
    </location>
</feature>
<keyword evidence="5" id="KW-1185">Reference proteome</keyword>
<dbReference type="InterPro" id="IPR016024">
    <property type="entry name" value="ARM-type_fold"/>
</dbReference>
<keyword evidence="2" id="KW-0812">Transmembrane</keyword>